<feature type="domain" description="Ubiquitin conjugation factor E4 core" evidence="6">
    <location>
        <begin position="10"/>
        <end position="259"/>
    </location>
</feature>
<comment type="pathway">
    <text evidence="2">Protein modification; protein ubiquitination.</text>
</comment>
<evidence type="ECO:0000313" key="8">
    <source>
        <dbReference type="Proteomes" id="UP000324705"/>
    </source>
</evidence>
<sequence length="281" mass="32393">MAVERQIKRISHFICECFFMTARVLNLGVMKAVADLKHISRELARCEDDLEANNAIRDQGGSSPQLEQDITCLEKIVAALSQEQFCYESQILRDSAFLQRALSFYRLMILWSVGLVGGFKMPSPSEWPMEFSCIPEHFLDDATDLLALTSRIPKAPEGFPLDDFLNFNIMFMASSSYIKNPYLKAKMVEVLKSWMLQRSSLKSTASLFEGHQLCLDYLVKNLLKLCVDIEFNGSHTQFFDTFNIRHKIAELLEYLWDVPWRQMAKDSPWCSCFRGEPCRPQ</sequence>
<evidence type="ECO:0000256" key="4">
    <source>
        <dbReference type="ARBA" id="ARBA00022786"/>
    </source>
</evidence>
<evidence type="ECO:0000256" key="3">
    <source>
        <dbReference type="ARBA" id="ARBA00022679"/>
    </source>
</evidence>
<dbReference type="InterPro" id="IPR019474">
    <property type="entry name" value="Ub_conjug_fac_E4_core"/>
</dbReference>
<dbReference type="GO" id="GO:0000209">
    <property type="term" value="P:protein polyubiquitination"/>
    <property type="evidence" value="ECO:0007669"/>
    <property type="project" value="TreeGrafter"/>
</dbReference>
<dbReference type="GO" id="GO:0005737">
    <property type="term" value="C:cytoplasm"/>
    <property type="evidence" value="ECO:0007669"/>
    <property type="project" value="TreeGrafter"/>
</dbReference>
<dbReference type="GO" id="GO:0005634">
    <property type="term" value="C:nucleus"/>
    <property type="evidence" value="ECO:0007669"/>
    <property type="project" value="UniProtKB-SubCell"/>
</dbReference>
<dbReference type="GO" id="GO:0036503">
    <property type="term" value="P:ERAD pathway"/>
    <property type="evidence" value="ECO:0007669"/>
    <property type="project" value="InterPro"/>
</dbReference>
<accession>A0A9R0QPJ3</accession>
<keyword evidence="8" id="KW-1185">Reference proteome</keyword>
<comment type="subcellular location">
    <subcellularLocation>
        <location evidence="1">Nucleus</location>
    </subcellularLocation>
</comment>
<dbReference type="GO" id="GO:0006511">
    <property type="term" value="P:ubiquitin-dependent protein catabolic process"/>
    <property type="evidence" value="ECO:0007669"/>
    <property type="project" value="InterPro"/>
</dbReference>
<evidence type="ECO:0000256" key="2">
    <source>
        <dbReference type="ARBA" id="ARBA00004906"/>
    </source>
</evidence>
<dbReference type="PANTHER" id="PTHR13931">
    <property type="entry name" value="UBIQUITINATION FACTOR E4"/>
    <property type="match status" value="1"/>
</dbReference>
<dbReference type="GO" id="GO:0034450">
    <property type="term" value="F:ubiquitin-ubiquitin ligase activity"/>
    <property type="evidence" value="ECO:0007669"/>
    <property type="project" value="InterPro"/>
</dbReference>
<evidence type="ECO:0000259" key="6">
    <source>
        <dbReference type="Pfam" id="PF10408"/>
    </source>
</evidence>
<reference evidence="7 8" key="1">
    <citation type="submission" date="2017-09" db="EMBL/GenBank/DDBJ databases">
        <authorList>
            <consortium name="International Durum Wheat Genome Sequencing Consortium (IDWGSC)"/>
            <person name="Milanesi L."/>
        </authorList>
    </citation>
    <scope>NUCLEOTIDE SEQUENCE [LARGE SCALE GENOMIC DNA]</scope>
    <source>
        <strain evidence="8">cv. Svevo</strain>
    </source>
</reference>
<dbReference type="PANTHER" id="PTHR13931:SF2">
    <property type="entry name" value="UBIQUITIN CONJUGATION FACTOR E4 B"/>
    <property type="match status" value="1"/>
</dbReference>
<evidence type="ECO:0000313" key="7">
    <source>
        <dbReference type="EMBL" id="VAH13597.1"/>
    </source>
</evidence>
<dbReference type="GO" id="GO:0000151">
    <property type="term" value="C:ubiquitin ligase complex"/>
    <property type="evidence" value="ECO:0007669"/>
    <property type="project" value="InterPro"/>
</dbReference>
<keyword evidence="3" id="KW-0808">Transferase</keyword>
<evidence type="ECO:0000256" key="5">
    <source>
        <dbReference type="ARBA" id="ARBA00023242"/>
    </source>
</evidence>
<protein>
    <recommendedName>
        <fullName evidence="6">Ubiquitin conjugation factor E4 core domain-containing protein</fullName>
    </recommendedName>
</protein>
<dbReference type="InterPro" id="IPR045132">
    <property type="entry name" value="UBE4"/>
</dbReference>
<dbReference type="Pfam" id="PF10408">
    <property type="entry name" value="Ufd2P_core"/>
    <property type="match status" value="1"/>
</dbReference>
<proteinExistence type="predicted"/>
<gene>
    <name evidence="7" type="ORF">TRITD_1Bv1G024720</name>
</gene>
<dbReference type="Proteomes" id="UP000324705">
    <property type="component" value="Chromosome 1B"/>
</dbReference>
<name>A0A9R0QPJ3_TRITD</name>
<keyword evidence="5" id="KW-0539">Nucleus</keyword>
<organism evidence="7 8">
    <name type="scientific">Triticum turgidum subsp. durum</name>
    <name type="common">Durum wheat</name>
    <name type="synonym">Triticum durum</name>
    <dbReference type="NCBI Taxonomy" id="4567"/>
    <lineage>
        <taxon>Eukaryota</taxon>
        <taxon>Viridiplantae</taxon>
        <taxon>Streptophyta</taxon>
        <taxon>Embryophyta</taxon>
        <taxon>Tracheophyta</taxon>
        <taxon>Spermatophyta</taxon>
        <taxon>Magnoliopsida</taxon>
        <taxon>Liliopsida</taxon>
        <taxon>Poales</taxon>
        <taxon>Poaceae</taxon>
        <taxon>BOP clade</taxon>
        <taxon>Pooideae</taxon>
        <taxon>Triticodae</taxon>
        <taxon>Triticeae</taxon>
        <taxon>Triticinae</taxon>
        <taxon>Triticum</taxon>
    </lineage>
</organism>
<evidence type="ECO:0000256" key="1">
    <source>
        <dbReference type="ARBA" id="ARBA00004123"/>
    </source>
</evidence>
<dbReference type="AlphaFoldDB" id="A0A9R0QPJ3"/>
<dbReference type="EMBL" id="LT934112">
    <property type="protein sequence ID" value="VAH13597.1"/>
    <property type="molecule type" value="Genomic_DNA"/>
</dbReference>
<dbReference type="Gramene" id="TRITD1Bv1G024720.1">
    <property type="protein sequence ID" value="TRITD1Bv1G024720.1"/>
    <property type="gene ID" value="TRITD1Bv1G024720"/>
</dbReference>
<keyword evidence="4" id="KW-0833">Ubl conjugation pathway</keyword>